<dbReference type="EMBL" id="JARJLM010000096">
    <property type="protein sequence ID" value="MDF3832437.1"/>
    <property type="molecule type" value="Genomic_DNA"/>
</dbReference>
<dbReference type="Proteomes" id="UP001216674">
    <property type="component" value="Unassembled WGS sequence"/>
</dbReference>
<comment type="caution">
    <text evidence="2">The sequence shown here is derived from an EMBL/GenBank/DDBJ whole genome shotgun (WGS) entry which is preliminary data.</text>
</comment>
<proteinExistence type="predicted"/>
<keyword evidence="1" id="KW-1133">Transmembrane helix</keyword>
<feature type="transmembrane region" description="Helical" evidence="1">
    <location>
        <begin position="16"/>
        <end position="37"/>
    </location>
</feature>
<protein>
    <submittedName>
        <fullName evidence="2">Uncharacterized protein</fullName>
    </submittedName>
</protein>
<reference evidence="2 3" key="1">
    <citation type="submission" date="2023-03" db="EMBL/GenBank/DDBJ databases">
        <title>Draft assemblies of triclosan tolerant bacteria isolated from returned activated sludge.</title>
        <authorList>
            <person name="Van Hamelsveld S."/>
        </authorList>
    </citation>
    <scope>NUCLEOTIDE SEQUENCE [LARGE SCALE GENOMIC DNA]</scope>
    <source>
        <strain evidence="2 3">GW210010_S58</strain>
    </source>
</reference>
<evidence type="ECO:0000256" key="1">
    <source>
        <dbReference type="SAM" id="Phobius"/>
    </source>
</evidence>
<sequence>MHLAEARYLQGKRRLILCRALLLIAPAGMFAARWMGFDGTTQGVIFLAAIVPGGWLYLDAVASEHLRHRR</sequence>
<accession>A0ABT6AJF1</accession>
<keyword evidence="1" id="KW-0472">Membrane</keyword>
<gene>
    <name evidence="2" type="ORF">P3W85_05695</name>
</gene>
<keyword evidence="1" id="KW-0812">Transmembrane</keyword>
<keyword evidence="3" id="KW-1185">Reference proteome</keyword>
<evidence type="ECO:0000313" key="3">
    <source>
        <dbReference type="Proteomes" id="UP001216674"/>
    </source>
</evidence>
<feature type="transmembrane region" description="Helical" evidence="1">
    <location>
        <begin position="43"/>
        <end position="62"/>
    </location>
</feature>
<organism evidence="2 3">
    <name type="scientific">Cupriavidus basilensis</name>
    <dbReference type="NCBI Taxonomy" id="68895"/>
    <lineage>
        <taxon>Bacteria</taxon>
        <taxon>Pseudomonadati</taxon>
        <taxon>Pseudomonadota</taxon>
        <taxon>Betaproteobacteria</taxon>
        <taxon>Burkholderiales</taxon>
        <taxon>Burkholderiaceae</taxon>
        <taxon>Cupriavidus</taxon>
    </lineage>
</organism>
<dbReference type="RefSeq" id="WP_276264052.1">
    <property type="nucleotide sequence ID" value="NZ_JARJLM010000096.1"/>
</dbReference>
<evidence type="ECO:0000313" key="2">
    <source>
        <dbReference type="EMBL" id="MDF3832437.1"/>
    </source>
</evidence>
<name>A0ABT6AJF1_9BURK</name>